<dbReference type="NCBIfam" id="TIGR01764">
    <property type="entry name" value="excise"/>
    <property type="match status" value="1"/>
</dbReference>
<dbReference type="InterPro" id="IPR041657">
    <property type="entry name" value="HTH_17"/>
</dbReference>
<dbReference type="RefSeq" id="WP_092476155.1">
    <property type="nucleotide sequence ID" value="NZ_FOOX01000036.1"/>
</dbReference>
<name>A0A1I2ZR81_9FIRM</name>
<protein>
    <submittedName>
        <fullName evidence="2">DNA binding domain-containing protein, excisionase family</fullName>
    </submittedName>
</protein>
<reference evidence="3" key="1">
    <citation type="submission" date="2016-10" db="EMBL/GenBank/DDBJ databases">
        <authorList>
            <person name="Varghese N."/>
            <person name="Submissions S."/>
        </authorList>
    </citation>
    <scope>NUCLEOTIDE SEQUENCE [LARGE SCALE GENOMIC DNA]</scope>
    <source>
        <strain evidence="3">DSM 17038</strain>
    </source>
</reference>
<evidence type="ECO:0000313" key="3">
    <source>
        <dbReference type="Proteomes" id="UP000199337"/>
    </source>
</evidence>
<dbReference type="InterPro" id="IPR009061">
    <property type="entry name" value="DNA-bd_dom_put_sf"/>
</dbReference>
<dbReference type="AlphaFoldDB" id="A0A1I2ZR81"/>
<dbReference type="SUPFAM" id="SSF46955">
    <property type="entry name" value="Putative DNA-binding domain"/>
    <property type="match status" value="1"/>
</dbReference>
<evidence type="ECO:0000259" key="1">
    <source>
        <dbReference type="Pfam" id="PF12728"/>
    </source>
</evidence>
<organism evidence="2 3">
    <name type="scientific">Desulfotruncus arcticus DSM 17038</name>
    <dbReference type="NCBI Taxonomy" id="1121424"/>
    <lineage>
        <taxon>Bacteria</taxon>
        <taxon>Bacillati</taxon>
        <taxon>Bacillota</taxon>
        <taxon>Clostridia</taxon>
        <taxon>Eubacteriales</taxon>
        <taxon>Desulfallaceae</taxon>
        <taxon>Desulfotruncus</taxon>
    </lineage>
</organism>
<dbReference type="GO" id="GO:0003677">
    <property type="term" value="F:DNA binding"/>
    <property type="evidence" value="ECO:0007669"/>
    <property type="project" value="InterPro"/>
</dbReference>
<accession>A0A1I2ZR81</accession>
<dbReference type="STRING" id="341036.SAMN05660649_05086"/>
<proteinExistence type="predicted"/>
<keyword evidence="3" id="KW-1185">Reference proteome</keyword>
<dbReference type="EMBL" id="FOOX01000036">
    <property type="protein sequence ID" value="SFH40392.1"/>
    <property type="molecule type" value="Genomic_DNA"/>
</dbReference>
<gene>
    <name evidence="2" type="ORF">SAMN05660649_05086</name>
</gene>
<feature type="domain" description="Helix-turn-helix" evidence="1">
    <location>
        <begin position="4"/>
        <end position="52"/>
    </location>
</feature>
<dbReference type="OrthoDB" id="515428at2"/>
<sequence length="61" mass="7203">MENYYTPQEVSDKLKLNVRTLYKWIREGKLNAVKLGDVWRIPESALQEFIKESMENGKGEE</sequence>
<dbReference type="Pfam" id="PF12728">
    <property type="entry name" value="HTH_17"/>
    <property type="match status" value="1"/>
</dbReference>
<dbReference type="InterPro" id="IPR010093">
    <property type="entry name" value="SinI_DNA-bd"/>
</dbReference>
<evidence type="ECO:0000313" key="2">
    <source>
        <dbReference type="EMBL" id="SFH40392.1"/>
    </source>
</evidence>
<dbReference type="Proteomes" id="UP000199337">
    <property type="component" value="Unassembled WGS sequence"/>
</dbReference>